<protein>
    <recommendedName>
        <fullName evidence="3">CSD domain-containing protein</fullName>
    </recommendedName>
</protein>
<dbReference type="OMA" id="QFSRAQG"/>
<dbReference type="FunCoup" id="R7TZH2">
    <property type="interactions" value="396"/>
</dbReference>
<evidence type="ECO:0000256" key="1">
    <source>
        <dbReference type="ARBA" id="ARBA00022553"/>
    </source>
</evidence>
<dbReference type="EnsemblMetazoa" id="CapteT101508">
    <property type="protein sequence ID" value="CapteP101508"/>
    <property type="gene ID" value="CapteG101508"/>
</dbReference>
<dbReference type="CDD" id="cd04458">
    <property type="entry name" value="CSP_CDS"/>
    <property type="match status" value="1"/>
</dbReference>
<dbReference type="GO" id="GO:0003730">
    <property type="term" value="F:mRNA 3'-UTR binding"/>
    <property type="evidence" value="ECO:0007669"/>
    <property type="project" value="TreeGrafter"/>
</dbReference>
<accession>R7TZH2</accession>
<feature type="domain" description="CSD" evidence="3">
    <location>
        <begin position="56"/>
        <end position="122"/>
    </location>
</feature>
<evidence type="ECO:0000313" key="6">
    <source>
        <dbReference type="Proteomes" id="UP000014760"/>
    </source>
</evidence>
<dbReference type="InterPro" id="IPR052069">
    <property type="entry name" value="Ca-reg_mRNA-binding_domain"/>
</dbReference>
<keyword evidence="6" id="KW-1185">Reference proteome</keyword>
<evidence type="ECO:0000259" key="3">
    <source>
        <dbReference type="PROSITE" id="PS51857"/>
    </source>
</evidence>
<dbReference type="AlphaFoldDB" id="R7TZH2"/>
<name>R7TZH2_CAPTE</name>
<dbReference type="Gene3D" id="2.40.50.140">
    <property type="entry name" value="Nucleic acid-binding proteins"/>
    <property type="match status" value="1"/>
</dbReference>
<dbReference type="GO" id="GO:0005737">
    <property type="term" value="C:cytoplasm"/>
    <property type="evidence" value="ECO:0007669"/>
    <property type="project" value="TreeGrafter"/>
</dbReference>
<evidence type="ECO:0000313" key="5">
    <source>
        <dbReference type="EnsemblMetazoa" id="CapteP101508"/>
    </source>
</evidence>
<keyword evidence="1" id="KW-0597">Phosphoprotein</keyword>
<reference evidence="4 6" key="2">
    <citation type="journal article" date="2013" name="Nature">
        <title>Insights into bilaterian evolution from three spiralian genomes.</title>
        <authorList>
            <person name="Simakov O."/>
            <person name="Marletaz F."/>
            <person name="Cho S.J."/>
            <person name="Edsinger-Gonzales E."/>
            <person name="Havlak P."/>
            <person name="Hellsten U."/>
            <person name="Kuo D.H."/>
            <person name="Larsson T."/>
            <person name="Lv J."/>
            <person name="Arendt D."/>
            <person name="Savage R."/>
            <person name="Osoegawa K."/>
            <person name="de Jong P."/>
            <person name="Grimwood J."/>
            <person name="Chapman J.A."/>
            <person name="Shapiro H."/>
            <person name="Aerts A."/>
            <person name="Otillar R.P."/>
            <person name="Terry A.Y."/>
            <person name="Boore J.L."/>
            <person name="Grigoriev I.V."/>
            <person name="Lindberg D.R."/>
            <person name="Seaver E.C."/>
            <person name="Weisblat D.A."/>
            <person name="Putnam N.H."/>
            <person name="Rokhsar D.S."/>
        </authorList>
    </citation>
    <scope>NUCLEOTIDE SEQUENCE</scope>
    <source>
        <strain evidence="4 6">I ESC-2004</strain>
    </source>
</reference>
<dbReference type="HOGENOM" id="CLU_139526_0_1_1"/>
<dbReference type="EMBL" id="KB308870">
    <property type="protein sequence ID" value="ELT96305.1"/>
    <property type="molecule type" value="Genomic_DNA"/>
</dbReference>
<dbReference type="Proteomes" id="UP000014760">
    <property type="component" value="Unassembled WGS sequence"/>
</dbReference>
<organism evidence="4">
    <name type="scientific">Capitella teleta</name>
    <name type="common">Polychaete worm</name>
    <dbReference type="NCBI Taxonomy" id="283909"/>
    <lineage>
        <taxon>Eukaryota</taxon>
        <taxon>Metazoa</taxon>
        <taxon>Spiralia</taxon>
        <taxon>Lophotrochozoa</taxon>
        <taxon>Annelida</taxon>
        <taxon>Polychaeta</taxon>
        <taxon>Sedentaria</taxon>
        <taxon>Scolecida</taxon>
        <taxon>Capitellidae</taxon>
        <taxon>Capitella</taxon>
    </lineage>
</organism>
<reference evidence="5" key="3">
    <citation type="submission" date="2015-06" db="UniProtKB">
        <authorList>
            <consortium name="EnsemblMetazoa"/>
        </authorList>
    </citation>
    <scope>IDENTIFICATION</scope>
</reference>
<dbReference type="SMART" id="SM00357">
    <property type="entry name" value="CSP"/>
    <property type="match status" value="1"/>
</dbReference>
<feature type="compositionally biased region" description="Polar residues" evidence="2">
    <location>
        <begin position="11"/>
        <end position="23"/>
    </location>
</feature>
<feature type="compositionally biased region" description="Polar residues" evidence="2">
    <location>
        <begin position="54"/>
        <end position="63"/>
    </location>
</feature>
<dbReference type="InterPro" id="IPR011129">
    <property type="entry name" value="CSD"/>
</dbReference>
<evidence type="ECO:0000313" key="4">
    <source>
        <dbReference type="EMBL" id="ELT96305.1"/>
    </source>
</evidence>
<dbReference type="InterPro" id="IPR002059">
    <property type="entry name" value="CSP_DNA-bd"/>
</dbReference>
<dbReference type="PANTHER" id="PTHR12962">
    <property type="entry name" value="CALCIUM-REGULATED HEAT STABLE PROTEIN CRHSP-24-RELATED"/>
    <property type="match status" value="1"/>
</dbReference>
<dbReference type="PROSITE" id="PS51857">
    <property type="entry name" value="CSD_2"/>
    <property type="match status" value="1"/>
</dbReference>
<sequence>MSAPGDIGIPNRTSGGSTPTRSPVGSPISHFLIPSPVPTKRTRTYSASERAASGPSQKGTVTSFCREKGHGFIEPSSGGDKVFVHISDFDGDYVPKVGDEVQYKRCPIPPKNEKFSAVHVQIVHPVEGVKHERWDNNSPLQE</sequence>
<dbReference type="InterPro" id="IPR012340">
    <property type="entry name" value="NA-bd_OB-fold"/>
</dbReference>
<feature type="region of interest" description="Disordered" evidence="2">
    <location>
        <begin position="1"/>
        <end position="63"/>
    </location>
</feature>
<dbReference type="PANTHER" id="PTHR12962:SF1">
    <property type="entry name" value="COLD SHOCK DOMAIN-CONTAINING PROTEIN CG9705"/>
    <property type="match status" value="1"/>
</dbReference>
<dbReference type="STRING" id="283909.R7TZH2"/>
<reference evidence="6" key="1">
    <citation type="submission" date="2012-12" db="EMBL/GenBank/DDBJ databases">
        <authorList>
            <person name="Hellsten U."/>
            <person name="Grimwood J."/>
            <person name="Chapman J.A."/>
            <person name="Shapiro H."/>
            <person name="Aerts A."/>
            <person name="Otillar R.P."/>
            <person name="Terry A.Y."/>
            <person name="Boore J.L."/>
            <person name="Simakov O."/>
            <person name="Marletaz F."/>
            <person name="Cho S.-J."/>
            <person name="Edsinger-Gonzales E."/>
            <person name="Havlak P."/>
            <person name="Kuo D.-H."/>
            <person name="Larsson T."/>
            <person name="Lv J."/>
            <person name="Arendt D."/>
            <person name="Savage R."/>
            <person name="Osoegawa K."/>
            <person name="de Jong P."/>
            <person name="Lindberg D.R."/>
            <person name="Seaver E.C."/>
            <person name="Weisblat D.A."/>
            <person name="Putnam N.H."/>
            <person name="Grigoriev I.V."/>
            <person name="Rokhsar D.S."/>
        </authorList>
    </citation>
    <scope>NUCLEOTIDE SEQUENCE</scope>
    <source>
        <strain evidence="6">I ESC-2004</strain>
    </source>
</reference>
<dbReference type="GO" id="GO:0043488">
    <property type="term" value="P:regulation of mRNA stability"/>
    <property type="evidence" value="ECO:0007669"/>
    <property type="project" value="TreeGrafter"/>
</dbReference>
<dbReference type="OrthoDB" id="448492at2759"/>
<dbReference type="EMBL" id="AMQN01011415">
    <property type="status" value="NOT_ANNOTATED_CDS"/>
    <property type="molecule type" value="Genomic_DNA"/>
</dbReference>
<proteinExistence type="predicted"/>
<evidence type="ECO:0000256" key="2">
    <source>
        <dbReference type="SAM" id="MobiDB-lite"/>
    </source>
</evidence>
<dbReference type="FunFam" id="2.40.50.140:FF:000086">
    <property type="entry name" value="Cold shock domain-containing protein C2"/>
    <property type="match status" value="1"/>
</dbReference>
<dbReference type="SUPFAM" id="SSF50249">
    <property type="entry name" value="Nucleic acid-binding proteins"/>
    <property type="match status" value="1"/>
</dbReference>
<dbReference type="Pfam" id="PF00313">
    <property type="entry name" value="CSD"/>
    <property type="match status" value="1"/>
</dbReference>
<gene>
    <name evidence="4" type="ORF">CAPTEDRAFT_101508</name>
</gene>